<dbReference type="AlphaFoldDB" id="A0AAW1U0H1"/>
<dbReference type="Proteomes" id="UP001431783">
    <property type="component" value="Unassembled WGS sequence"/>
</dbReference>
<feature type="region of interest" description="Disordered" evidence="1">
    <location>
        <begin position="31"/>
        <end position="60"/>
    </location>
</feature>
<feature type="signal peptide" evidence="2">
    <location>
        <begin position="1"/>
        <end position="21"/>
    </location>
</feature>
<keyword evidence="2" id="KW-0732">Signal</keyword>
<comment type="caution">
    <text evidence="3">The sequence shown here is derived from an EMBL/GenBank/DDBJ whole genome shotgun (WGS) entry which is preliminary data.</text>
</comment>
<evidence type="ECO:0000256" key="1">
    <source>
        <dbReference type="SAM" id="MobiDB-lite"/>
    </source>
</evidence>
<feature type="chain" id="PRO_5043766306" evidence="2">
    <location>
        <begin position="22"/>
        <end position="91"/>
    </location>
</feature>
<feature type="compositionally biased region" description="Low complexity" evidence="1">
    <location>
        <begin position="36"/>
        <end position="53"/>
    </location>
</feature>
<evidence type="ECO:0000256" key="2">
    <source>
        <dbReference type="SAM" id="SignalP"/>
    </source>
</evidence>
<name>A0AAW1U0H1_9CUCU</name>
<evidence type="ECO:0000313" key="3">
    <source>
        <dbReference type="EMBL" id="KAK9873466.1"/>
    </source>
</evidence>
<reference evidence="3 4" key="1">
    <citation type="submission" date="2023-03" db="EMBL/GenBank/DDBJ databases">
        <title>Genome insight into feeding habits of ladybird beetles.</title>
        <authorList>
            <person name="Li H.-S."/>
            <person name="Huang Y.-H."/>
            <person name="Pang H."/>
        </authorList>
    </citation>
    <scope>NUCLEOTIDE SEQUENCE [LARGE SCALE GENOMIC DNA]</scope>
    <source>
        <strain evidence="3">SYSU_2023b</strain>
        <tissue evidence="3">Whole body</tissue>
    </source>
</reference>
<evidence type="ECO:0000313" key="4">
    <source>
        <dbReference type="Proteomes" id="UP001431783"/>
    </source>
</evidence>
<gene>
    <name evidence="3" type="ORF">WA026_022698</name>
</gene>
<organism evidence="3 4">
    <name type="scientific">Henosepilachna vigintioctopunctata</name>
    <dbReference type="NCBI Taxonomy" id="420089"/>
    <lineage>
        <taxon>Eukaryota</taxon>
        <taxon>Metazoa</taxon>
        <taxon>Ecdysozoa</taxon>
        <taxon>Arthropoda</taxon>
        <taxon>Hexapoda</taxon>
        <taxon>Insecta</taxon>
        <taxon>Pterygota</taxon>
        <taxon>Neoptera</taxon>
        <taxon>Endopterygota</taxon>
        <taxon>Coleoptera</taxon>
        <taxon>Polyphaga</taxon>
        <taxon>Cucujiformia</taxon>
        <taxon>Coccinelloidea</taxon>
        <taxon>Coccinellidae</taxon>
        <taxon>Epilachninae</taxon>
        <taxon>Epilachnini</taxon>
        <taxon>Henosepilachna</taxon>
    </lineage>
</organism>
<accession>A0AAW1U0H1</accession>
<dbReference type="EMBL" id="JARQZJ010000020">
    <property type="protein sequence ID" value="KAK9873466.1"/>
    <property type="molecule type" value="Genomic_DNA"/>
</dbReference>
<keyword evidence="4" id="KW-1185">Reference proteome</keyword>
<sequence>MKSFILLNLIIYFFIAFETNAIRIGPFISTTWSGEPPTSVTETSTSTTDSPLTTPKPVPNPKEAISNSIIWNIILKDSSINNSTIILNYTG</sequence>
<proteinExistence type="predicted"/>
<protein>
    <submittedName>
        <fullName evidence="3">Uncharacterized protein</fullName>
    </submittedName>
</protein>